<gene>
    <name evidence="4" type="ORF">GTP56_15225</name>
</gene>
<keyword evidence="1" id="KW-0902">Two-component regulatory system</keyword>
<keyword evidence="4" id="KW-0418">Kinase</keyword>
<feature type="non-terminal residue" evidence="4">
    <location>
        <position position="1"/>
    </location>
</feature>
<evidence type="ECO:0000259" key="3">
    <source>
        <dbReference type="PROSITE" id="PS50894"/>
    </source>
</evidence>
<dbReference type="AlphaFoldDB" id="A0A7X4H1F4"/>
<keyword evidence="4" id="KW-0808">Transferase</keyword>
<dbReference type="PROSITE" id="PS50894">
    <property type="entry name" value="HPT"/>
    <property type="match status" value="1"/>
</dbReference>
<dbReference type="GO" id="GO:0004672">
    <property type="term" value="F:protein kinase activity"/>
    <property type="evidence" value="ECO:0007669"/>
    <property type="project" value="UniProtKB-ARBA"/>
</dbReference>
<organism evidence="4 5">
    <name type="scientific">Duganella margarita</name>
    <dbReference type="NCBI Taxonomy" id="2692170"/>
    <lineage>
        <taxon>Bacteria</taxon>
        <taxon>Pseudomonadati</taxon>
        <taxon>Pseudomonadota</taxon>
        <taxon>Betaproteobacteria</taxon>
        <taxon>Burkholderiales</taxon>
        <taxon>Oxalobacteraceae</taxon>
        <taxon>Telluria group</taxon>
        <taxon>Duganella</taxon>
    </lineage>
</organism>
<comment type="caution">
    <text evidence="4">The sequence shown here is derived from an EMBL/GenBank/DDBJ whole genome shotgun (WGS) entry which is preliminary data.</text>
</comment>
<dbReference type="RefSeq" id="WP_161050682.1">
    <property type="nucleotide sequence ID" value="NZ_WWCR01000014.1"/>
</dbReference>
<keyword evidence="2" id="KW-0597">Phosphoprotein</keyword>
<evidence type="ECO:0000313" key="4">
    <source>
        <dbReference type="EMBL" id="MYM73542.1"/>
    </source>
</evidence>
<evidence type="ECO:0000313" key="5">
    <source>
        <dbReference type="Proteomes" id="UP000469734"/>
    </source>
</evidence>
<reference evidence="4 5" key="1">
    <citation type="submission" date="2019-12" db="EMBL/GenBank/DDBJ databases">
        <title>Novel species isolated from a subtropical stream in China.</title>
        <authorList>
            <person name="Lu H."/>
        </authorList>
    </citation>
    <scope>NUCLEOTIDE SEQUENCE [LARGE SCALE GENOMIC DNA]</scope>
    <source>
        <strain evidence="4 5">FT134W</strain>
    </source>
</reference>
<dbReference type="Pfam" id="PF01627">
    <property type="entry name" value="Hpt"/>
    <property type="match status" value="1"/>
</dbReference>
<dbReference type="InterPro" id="IPR008207">
    <property type="entry name" value="Sig_transdc_His_kin_Hpt_dom"/>
</dbReference>
<dbReference type="InterPro" id="IPR036641">
    <property type="entry name" value="HPT_dom_sf"/>
</dbReference>
<feature type="modified residue" description="Phosphohistidine" evidence="2">
    <location>
        <position position="112"/>
    </location>
</feature>
<sequence length="172" mass="18186">PTSAPPAATAARDTAPAPVFAPLLAVPLGGPLANATQSLAPPPKLMTNAPPTGETAIFNMDSLMRVMGKDAKGRAAMYKMVRGALDTGMEPADQAGVALQEGRLRDAAKHFHSLRGAVGILGAKRLIQATIAAEDAIDNQRDDELAERYQQVRAELAHTLAQARAWLEREQS</sequence>
<accession>A0A7X4H1F4</accession>
<dbReference type="EMBL" id="WWCR01000014">
    <property type="protein sequence ID" value="MYM73542.1"/>
    <property type="molecule type" value="Genomic_DNA"/>
</dbReference>
<dbReference type="GO" id="GO:0000160">
    <property type="term" value="P:phosphorelay signal transduction system"/>
    <property type="evidence" value="ECO:0007669"/>
    <property type="project" value="UniProtKB-KW"/>
</dbReference>
<feature type="domain" description="HPt" evidence="3">
    <location>
        <begin position="73"/>
        <end position="166"/>
    </location>
</feature>
<evidence type="ECO:0000256" key="1">
    <source>
        <dbReference type="ARBA" id="ARBA00023012"/>
    </source>
</evidence>
<name>A0A7X4H1F4_9BURK</name>
<dbReference type="Proteomes" id="UP000469734">
    <property type="component" value="Unassembled WGS sequence"/>
</dbReference>
<proteinExistence type="predicted"/>
<protein>
    <submittedName>
        <fullName evidence="4">Hybrid sensor histidine kinase/response regulator</fullName>
    </submittedName>
</protein>
<evidence type="ECO:0000256" key="2">
    <source>
        <dbReference type="PROSITE-ProRule" id="PRU00110"/>
    </source>
</evidence>
<dbReference type="Gene3D" id="1.20.120.160">
    <property type="entry name" value="HPT domain"/>
    <property type="match status" value="1"/>
</dbReference>
<dbReference type="SUPFAM" id="SSF47226">
    <property type="entry name" value="Histidine-containing phosphotransfer domain, HPT domain"/>
    <property type="match status" value="1"/>
</dbReference>